<dbReference type="RefSeq" id="WP_344451053.1">
    <property type="nucleotide sequence ID" value="NZ_BAAATZ010000012.1"/>
</dbReference>
<keyword evidence="2" id="KW-1185">Reference proteome</keyword>
<comment type="caution">
    <text evidence="1">The sequence shown here is derived from an EMBL/GenBank/DDBJ whole genome shotgun (WGS) entry which is preliminary data.</text>
</comment>
<sequence>MNAQHLQTLAWLIMGSTGSTPGVLGMEGGRLRFEAHGRGALTMGQLRTLEQRTGRPGLTDRLTMGHSLVLFDAPMPEVGQVRFPWYYFGGGMKLTVAGAPYRFSFLQPQNTQTTPAHVAGIGSGRASGRAWKAALAGV</sequence>
<evidence type="ECO:0000313" key="2">
    <source>
        <dbReference type="Proteomes" id="UP001501842"/>
    </source>
</evidence>
<reference evidence="2" key="1">
    <citation type="journal article" date="2019" name="Int. J. Syst. Evol. Microbiol.">
        <title>The Global Catalogue of Microorganisms (GCM) 10K type strain sequencing project: providing services to taxonomists for standard genome sequencing and annotation.</title>
        <authorList>
            <consortium name="The Broad Institute Genomics Platform"/>
            <consortium name="The Broad Institute Genome Sequencing Center for Infectious Disease"/>
            <person name="Wu L."/>
            <person name="Ma J."/>
        </authorList>
    </citation>
    <scope>NUCLEOTIDE SEQUENCE [LARGE SCALE GENOMIC DNA]</scope>
    <source>
        <strain evidence="2">JCM 8201</strain>
    </source>
</reference>
<name>A0ABP6GNB3_9ACTN</name>
<organism evidence="1 2">
    <name type="scientific">Actinocorallia aurantiaca</name>
    <dbReference type="NCBI Taxonomy" id="46204"/>
    <lineage>
        <taxon>Bacteria</taxon>
        <taxon>Bacillati</taxon>
        <taxon>Actinomycetota</taxon>
        <taxon>Actinomycetes</taxon>
        <taxon>Streptosporangiales</taxon>
        <taxon>Thermomonosporaceae</taxon>
        <taxon>Actinocorallia</taxon>
    </lineage>
</organism>
<dbReference type="Proteomes" id="UP001501842">
    <property type="component" value="Unassembled WGS sequence"/>
</dbReference>
<proteinExistence type="predicted"/>
<accession>A0ABP6GNB3</accession>
<gene>
    <name evidence="1" type="ORF">GCM10010439_30760</name>
</gene>
<dbReference type="EMBL" id="BAAATZ010000012">
    <property type="protein sequence ID" value="GAA2726844.1"/>
    <property type="molecule type" value="Genomic_DNA"/>
</dbReference>
<evidence type="ECO:0000313" key="1">
    <source>
        <dbReference type="EMBL" id="GAA2726844.1"/>
    </source>
</evidence>
<protein>
    <submittedName>
        <fullName evidence="1">Uncharacterized protein</fullName>
    </submittedName>
</protein>